<dbReference type="InterPro" id="IPR036640">
    <property type="entry name" value="ABC1_TM_sf"/>
</dbReference>
<gene>
    <name evidence="9" type="ORF">Rrhod_4232</name>
</gene>
<reference evidence="9 10" key="1">
    <citation type="journal article" date="2013" name="Genome Announc.">
        <title>Draft Genome Sequence of Rhodococcus rhodnii Strain LMG5362, a Symbiont of Rhodnius prolixus (Hemiptera, Reduviidae, Triatominae), the Principle Vector of Trypanosoma cruzi.</title>
        <authorList>
            <person name="Pachebat J.A."/>
            <person name="van Keulen G."/>
            <person name="Whitten M.M."/>
            <person name="Girdwood S."/>
            <person name="Del Sol R."/>
            <person name="Dyson P.J."/>
            <person name="Facey P.D."/>
        </authorList>
    </citation>
    <scope>NUCLEOTIDE SEQUENCE [LARGE SCALE GENOMIC DNA]</scope>
    <source>
        <strain evidence="9 10">LMG 5362</strain>
    </source>
</reference>
<accession>R7WH07</accession>
<evidence type="ECO:0000256" key="1">
    <source>
        <dbReference type="ARBA" id="ARBA00004651"/>
    </source>
</evidence>
<evidence type="ECO:0000259" key="8">
    <source>
        <dbReference type="PROSITE" id="PS50929"/>
    </source>
</evidence>
<feature type="transmembrane region" description="Helical" evidence="6">
    <location>
        <begin position="37"/>
        <end position="57"/>
    </location>
</feature>
<dbReference type="Pfam" id="PF00664">
    <property type="entry name" value="ABC_membrane"/>
    <property type="match status" value="1"/>
</dbReference>
<feature type="transmembrane region" description="Helical" evidence="6">
    <location>
        <begin position="77"/>
        <end position="102"/>
    </location>
</feature>
<keyword evidence="10" id="KW-1185">Reference proteome</keyword>
<dbReference type="InterPro" id="IPR011527">
    <property type="entry name" value="ABC1_TM_dom"/>
</dbReference>
<dbReference type="GO" id="GO:0015421">
    <property type="term" value="F:ABC-type oligopeptide transporter activity"/>
    <property type="evidence" value="ECO:0007669"/>
    <property type="project" value="TreeGrafter"/>
</dbReference>
<evidence type="ECO:0000313" key="9">
    <source>
        <dbReference type="EMBL" id="EOM74430.1"/>
    </source>
</evidence>
<evidence type="ECO:0000256" key="5">
    <source>
        <dbReference type="SAM" id="MobiDB-lite"/>
    </source>
</evidence>
<comment type="subcellular location">
    <subcellularLocation>
        <location evidence="1">Cell membrane</location>
        <topology evidence="1">Multi-pass membrane protein</topology>
    </subcellularLocation>
</comment>
<dbReference type="GO" id="GO:0016887">
    <property type="term" value="F:ATP hydrolysis activity"/>
    <property type="evidence" value="ECO:0007669"/>
    <property type="project" value="InterPro"/>
</dbReference>
<dbReference type="PROSITE" id="PS50929">
    <property type="entry name" value="ABC_TM1F"/>
    <property type="match status" value="1"/>
</dbReference>
<evidence type="ECO:0000259" key="7">
    <source>
        <dbReference type="PROSITE" id="PS50893"/>
    </source>
</evidence>
<feature type="transmembrane region" description="Helical" evidence="6">
    <location>
        <begin position="179"/>
        <end position="196"/>
    </location>
</feature>
<dbReference type="PATRIC" id="fig|1273125.3.peg.4021"/>
<protein>
    <submittedName>
        <fullName evidence="9">Bifunctional ABC lipid A transporter</fullName>
    </submittedName>
</protein>
<evidence type="ECO:0000313" key="10">
    <source>
        <dbReference type="Proteomes" id="UP000013525"/>
    </source>
</evidence>
<dbReference type="GO" id="GO:0005886">
    <property type="term" value="C:plasma membrane"/>
    <property type="evidence" value="ECO:0007669"/>
    <property type="project" value="UniProtKB-SubCell"/>
</dbReference>
<dbReference type="InterPro" id="IPR027417">
    <property type="entry name" value="P-loop_NTPase"/>
</dbReference>
<evidence type="ECO:0000256" key="4">
    <source>
        <dbReference type="ARBA" id="ARBA00023136"/>
    </source>
</evidence>
<dbReference type="InterPro" id="IPR003439">
    <property type="entry name" value="ABC_transporter-like_ATP-bd"/>
</dbReference>
<feature type="transmembrane region" description="Helical" evidence="6">
    <location>
        <begin position="151"/>
        <end position="173"/>
    </location>
</feature>
<dbReference type="InterPro" id="IPR017871">
    <property type="entry name" value="ABC_transporter-like_CS"/>
</dbReference>
<dbReference type="PROSITE" id="PS00211">
    <property type="entry name" value="ABC_TRANSPORTER_1"/>
    <property type="match status" value="1"/>
</dbReference>
<dbReference type="SUPFAM" id="SSF90123">
    <property type="entry name" value="ABC transporter transmembrane region"/>
    <property type="match status" value="1"/>
</dbReference>
<evidence type="ECO:0000256" key="2">
    <source>
        <dbReference type="ARBA" id="ARBA00022692"/>
    </source>
</evidence>
<dbReference type="PANTHER" id="PTHR43394:SF1">
    <property type="entry name" value="ATP-BINDING CASSETTE SUB-FAMILY B MEMBER 10, MITOCHONDRIAL"/>
    <property type="match status" value="1"/>
</dbReference>
<evidence type="ECO:0000256" key="3">
    <source>
        <dbReference type="ARBA" id="ARBA00022989"/>
    </source>
</evidence>
<comment type="caution">
    <text evidence="9">The sequence shown here is derived from an EMBL/GenBank/DDBJ whole genome shotgun (WGS) entry which is preliminary data.</text>
</comment>
<feature type="compositionally biased region" description="Polar residues" evidence="5">
    <location>
        <begin position="564"/>
        <end position="589"/>
    </location>
</feature>
<name>R7WH07_9NOCA</name>
<feature type="region of interest" description="Disordered" evidence="5">
    <location>
        <begin position="521"/>
        <end position="589"/>
    </location>
</feature>
<feature type="transmembrane region" description="Helical" evidence="6">
    <location>
        <begin position="269"/>
        <end position="290"/>
    </location>
</feature>
<dbReference type="Proteomes" id="UP000013525">
    <property type="component" value="Unassembled WGS sequence"/>
</dbReference>
<feature type="domain" description="ABC transmembrane type-1" evidence="8">
    <location>
        <begin position="42"/>
        <end position="326"/>
    </location>
</feature>
<dbReference type="eggNOG" id="COG1132">
    <property type="taxonomic scope" value="Bacteria"/>
</dbReference>
<evidence type="ECO:0000256" key="6">
    <source>
        <dbReference type="SAM" id="Phobius"/>
    </source>
</evidence>
<dbReference type="Pfam" id="PF00005">
    <property type="entry name" value="ABC_tran"/>
    <property type="match status" value="1"/>
</dbReference>
<dbReference type="CDD" id="cd18550">
    <property type="entry name" value="ABC_6TM_exporter_like"/>
    <property type="match status" value="1"/>
</dbReference>
<dbReference type="InterPro" id="IPR039421">
    <property type="entry name" value="Type_1_exporter"/>
</dbReference>
<dbReference type="SUPFAM" id="SSF52540">
    <property type="entry name" value="P-loop containing nucleoside triphosphate hydrolases"/>
    <property type="match status" value="1"/>
</dbReference>
<keyword evidence="2 6" id="KW-0812">Transmembrane</keyword>
<dbReference type="EMBL" id="APMY01000131">
    <property type="protein sequence ID" value="EOM74430.1"/>
    <property type="molecule type" value="Genomic_DNA"/>
</dbReference>
<feature type="domain" description="ABC transporter" evidence="7">
    <location>
        <begin position="361"/>
        <end position="600"/>
    </location>
</feature>
<dbReference type="PROSITE" id="PS50893">
    <property type="entry name" value="ABC_TRANSPORTER_2"/>
    <property type="match status" value="1"/>
</dbReference>
<dbReference type="Gene3D" id="1.20.1560.10">
    <property type="entry name" value="ABC transporter type 1, transmembrane domain"/>
    <property type="match status" value="1"/>
</dbReference>
<keyword evidence="3 6" id="KW-1133">Transmembrane helix</keyword>
<dbReference type="PANTHER" id="PTHR43394">
    <property type="entry name" value="ATP-DEPENDENT PERMEASE MDL1, MITOCHONDRIAL"/>
    <property type="match status" value="1"/>
</dbReference>
<dbReference type="Gene3D" id="3.40.50.300">
    <property type="entry name" value="P-loop containing nucleotide triphosphate hydrolases"/>
    <property type="match status" value="1"/>
</dbReference>
<sequence>MESPRRGGPAKLDPADREQLDRRPVSLRRIGRLFAPYRIRIAIVVVLIVAASLVTLANPFLVRAVIDRAIPDQDVPLLVWAVAAMIGITIVSSVLGVVQTWISTTVGQHVMHDLRTRVFDHLQRQSLGFFTRTRGGEVQSRLTNDIGGMQSVVTSTATSIAANVTTVVGTAVAMAALSWRLSLLSLVVLPPAIWVTRKVARMRREITTQRQRTLADMQTQIEEGLSIGGVQLGKTLGAGPALSERFGDTSHRLVDLEVRSQLSGRWRMATMNIVFAAIPALLYLVAGLPATSGGMTIGTLVAFTGLQGALFRPLMSLLDVGVSVASSLALFSRIFEYLDLPVDIADPEKPVAMPPTTPGAVRFDDVGFRYEGADRDALDGIDIDVPAGSSLALVGETGSGKTTLASLVPRLHDVESGAVRIDGVDVRDIALADLAGIVGVVAQETYLLHASIRENLRHARPDATDAEIEQAARAAQVHDLIASLPDGYDTVVGARGHRFSGGEKQRIALARTLCAIRGSSCSTRRRAHSTTTPSVPSRPRSTPRAAAARPSPSRTGFRRYATPIASSSSITDGSPNTARTTNSSHGAASTRTCLLAVTSTGESPSQAERRGATFRVGYVRRHRLRMASITRML</sequence>
<keyword evidence="4 6" id="KW-0472">Membrane</keyword>
<dbReference type="GO" id="GO:0005524">
    <property type="term" value="F:ATP binding"/>
    <property type="evidence" value="ECO:0007669"/>
    <property type="project" value="InterPro"/>
</dbReference>
<organism evidence="9 10">
    <name type="scientific">Rhodococcus rhodnii LMG 5362</name>
    <dbReference type="NCBI Taxonomy" id="1273125"/>
    <lineage>
        <taxon>Bacteria</taxon>
        <taxon>Bacillati</taxon>
        <taxon>Actinomycetota</taxon>
        <taxon>Actinomycetes</taxon>
        <taxon>Mycobacteriales</taxon>
        <taxon>Nocardiaceae</taxon>
        <taxon>Rhodococcus</taxon>
    </lineage>
</organism>
<feature type="compositionally biased region" description="Low complexity" evidence="5">
    <location>
        <begin position="529"/>
        <end position="555"/>
    </location>
</feature>
<proteinExistence type="predicted"/>
<dbReference type="AlphaFoldDB" id="R7WH07"/>